<evidence type="ECO:0000259" key="1">
    <source>
        <dbReference type="SMART" id="SM00327"/>
    </source>
</evidence>
<dbReference type="InterPro" id="IPR036465">
    <property type="entry name" value="vWFA_dom_sf"/>
</dbReference>
<dbReference type="PANTHER" id="PTHR39338:SF6">
    <property type="entry name" value="BLL5662 PROTEIN"/>
    <property type="match status" value="1"/>
</dbReference>
<dbReference type="InterPro" id="IPR008912">
    <property type="entry name" value="Uncharacterised_CoxE"/>
</dbReference>
<proteinExistence type="predicted"/>
<gene>
    <name evidence="2" type="ORF">ER308_02345</name>
</gene>
<protein>
    <submittedName>
        <fullName evidence="2">VWA domain-containing protein</fullName>
    </submittedName>
</protein>
<sequence length="384" mass="43237">MADAEREVASLGRELVDALLGFVRLLRTAGVPCTPSHAERFVRGVAVLDPVDLRDVYWAGRSLLVSRRVHVPVYDRLFSSYFLSGGATTDVVDSRSREEPETELIDAEVTTRDEDRVDDREHAVGAAASDVERLRTKDFALWSAEELSRLEEAFASWHLVPPQRRTRRMRAAPRGRRVDVRRWLREAAVRPHRAHLRARRRRTVRTRRVVLLLDVSGSMSSYARALLLFAAWLRRQWGPVEVFCFSTRLTRVTPSLEHRDPRRIVSDAVGRVPDWGGGTRLGPVLRDFTRRYGRLGSVRGSLVILVSDGLERGDPELLGREAARVGRLAHQLIWVNPLKGDPQFRPEARGIAAVLPSVDHFLSGRDLAGLEALQDVLGNPEQAA</sequence>
<dbReference type="InterPro" id="IPR002035">
    <property type="entry name" value="VWF_A"/>
</dbReference>
<keyword evidence="3" id="KW-1185">Reference proteome</keyword>
<organism evidence="2 3">
    <name type="scientific">Egibacter rhizosphaerae</name>
    <dbReference type="NCBI Taxonomy" id="1670831"/>
    <lineage>
        <taxon>Bacteria</taxon>
        <taxon>Bacillati</taxon>
        <taxon>Actinomycetota</taxon>
        <taxon>Nitriliruptoria</taxon>
        <taxon>Egibacterales</taxon>
        <taxon>Egibacteraceae</taxon>
        <taxon>Egibacter</taxon>
    </lineage>
</organism>
<dbReference type="RefSeq" id="WP_131153519.1">
    <property type="nucleotide sequence ID" value="NZ_CP036402.1"/>
</dbReference>
<accession>A0A411YBC1</accession>
<dbReference type="PIRSF" id="PIRSF010256">
    <property type="entry name" value="CoxE_vWa"/>
    <property type="match status" value="1"/>
</dbReference>
<reference evidence="2 3" key="1">
    <citation type="submission" date="2019-01" db="EMBL/GenBank/DDBJ databases">
        <title>Egibacter rhizosphaerae EGI 80759T.</title>
        <authorList>
            <person name="Chen D.-D."/>
            <person name="Tian Y."/>
            <person name="Jiao J.-Y."/>
            <person name="Zhang X.-T."/>
            <person name="Zhang Y.-G."/>
            <person name="Zhang Y."/>
            <person name="Xiao M."/>
            <person name="Shu W.-S."/>
            <person name="Li W.-J."/>
        </authorList>
    </citation>
    <scope>NUCLEOTIDE SEQUENCE [LARGE SCALE GENOMIC DNA]</scope>
    <source>
        <strain evidence="2 3">EGI 80759</strain>
    </source>
</reference>
<dbReference type="InterPro" id="IPR011195">
    <property type="entry name" value="UCP010256"/>
</dbReference>
<evidence type="ECO:0000313" key="3">
    <source>
        <dbReference type="Proteomes" id="UP000291469"/>
    </source>
</evidence>
<dbReference type="Pfam" id="PF05762">
    <property type="entry name" value="VWA_CoxE"/>
    <property type="match status" value="1"/>
</dbReference>
<dbReference type="SMART" id="SM00327">
    <property type="entry name" value="VWA"/>
    <property type="match status" value="1"/>
</dbReference>
<evidence type="ECO:0000313" key="2">
    <source>
        <dbReference type="EMBL" id="QBI18521.1"/>
    </source>
</evidence>
<dbReference type="CDD" id="cd00198">
    <property type="entry name" value="vWFA"/>
    <property type="match status" value="1"/>
</dbReference>
<dbReference type="PANTHER" id="PTHR39338">
    <property type="entry name" value="BLL5662 PROTEIN-RELATED"/>
    <property type="match status" value="1"/>
</dbReference>
<dbReference type="Proteomes" id="UP000291469">
    <property type="component" value="Chromosome"/>
</dbReference>
<dbReference type="OrthoDB" id="9790469at2"/>
<dbReference type="Gene3D" id="3.40.50.410">
    <property type="entry name" value="von Willebrand factor, type A domain"/>
    <property type="match status" value="1"/>
</dbReference>
<dbReference type="SUPFAM" id="SSF53300">
    <property type="entry name" value="vWA-like"/>
    <property type="match status" value="1"/>
</dbReference>
<name>A0A411YBC1_9ACTN</name>
<dbReference type="EMBL" id="CP036402">
    <property type="protein sequence ID" value="QBI18521.1"/>
    <property type="molecule type" value="Genomic_DNA"/>
</dbReference>
<feature type="domain" description="VWFA" evidence="1">
    <location>
        <begin position="206"/>
        <end position="374"/>
    </location>
</feature>
<dbReference type="KEGG" id="erz:ER308_02345"/>
<dbReference type="AlphaFoldDB" id="A0A411YBC1"/>